<feature type="binding site" evidence="5">
    <location>
        <position position="339"/>
    </location>
    <ligand>
        <name>Zn(2+)</name>
        <dbReference type="ChEBI" id="CHEBI:29105"/>
        <note>catalytic</note>
    </ligand>
</feature>
<dbReference type="Pfam" id="PF13574">
    <property type="entry name" value="Reprolysin_2"/>
    <property type="match status" value="1"/>
</dbReference>
<sequence>MRASSCVTPHRRGQGRQFLLASMCLALTLVFLCATAEGLEEPRLVYPRLLEERSSEGKLVLRIHDDLILNLERASVAAPQLRVLTEEDGASVTQMYDGHEINRNLYQDRHQLATVELKMRERNAEVTGIVGPHHRIEPVPTMERSESGLIAHMVYEIKHAEVYDKALSFVEKDSRFTARNADAIGSVPEQVNIEVFVVADTVHYSRFKGPREALVYVCIMLNAANLRLTDMTKPMVSLLLTGMEKLLSEDFLIGTSEYLHDSSTIKNFREYGRKMKSAFKDPDILFLLSGRDVVTDGKDGTWDKRGAGIGYVGGVCTSFFVALGEDAPGLFTGVRTVTHEIAHLLGSMHDEDGPSSTVPRHPGAKACPWNDGYIMSYVDNGPNRHRFSKCSIEQMRFVLTVRGKTCWDVVSPSQNLTRKYPGHRNITRRICMKVFPNKENVRAEVINRNGNECKLKCYYSVVVGRFLKTYSTWKDAPDYVSCGKKMVCVRGYCVDAPNFPRKAPGGGRNVTLGTAKVRENQVTQRQTPV</sequence>
<accession>A0A131YYW8</accession>
<evidence type="ECO:0000256" key="6">
    <source>
        <dbReference type="SAM" id="SignalP"/>
    </source>
</evidence>
<reference evidence="8" key="1">
    <citation type="journal article" date="2016" name="Ticks Tick Borne Dis.">
        <title>De novo assembly and annotation of the salivary gland transcriptome of Rhipicephalus appendiculatus male and female ticks during blood feeding.</title>
        <authorList>
            <person name="de Castro M.H."/>
            <person name="de Klerk D."/>
            <person name="Pienaar R."/>
            <person name="Latif A.A."/>
            <person name="Rees D.J."/>
            <person name="Mans B.J."/>
        </authorList>
    </citation>
    <scope>NUCLEOTIDE SEQUENCE</scope>
    <source>
        <tissue evidence="8">Salivary glands</tissue>
    </source>
</reference>
<dbReference type="PANTHER" id="PTHR11905:SF159">
    <property type="entry name" value="ADAM METALLOPROTEASE"/>
    <property type="match status" value="1"/>
</dbReference>
<dbReference type="InterPro" id="IPR034030">
    <property type="entry name" value="ZnMc_salivary_gland_MPs"/>
</dbReference>
<dbReference type="GO" id="GO:0006509">
    <property type="term" value="P:membrane protein ectodomain proteolysis"/>
    <property type="evidence" value="ECO:0007669"/>
    <property type="project" value="TreeGrafter"/>
</dbReference>
<dbReference type="Gene3D" id="3.40.390.10">
    <property type="entry name" value="Collagenase (Catalytic Domain)"/>
    <property type="match status" value="1"/>
</dbReference>
<keyword evidence="5" id="KW-0479">Metal-binding</keyword>
<organism evidence="8">
    <name type="scientific">Rhipicephalus appendiculatus</name>
    <name type="common">Brown ear tick</name>
    <dbReference type="NCBI Taxonomy" id="34631"/>
    <lineage>
        <taxon>Eukaryota</taxon>
        <taxon>Metazoa</taxon>
        <taxon>Ecdysozoa</taxon>
        <taxon>Arthropoda</taxon>
        <taxon>Chelicerata</taxon>
        <taxon>Arachnida</taxon>
        <taxon>Acari</taxon>
        <taxon>Parasitiformes</taxon>
        <taxon>Ixodida</taxon>
        <taxon>Ixodoidea</taxon>
        <taxon>Ixodidae</taxon>
        <taxon>Rhipicephalinae</taxon>
        <taxon>Rhipicephalus</taxon>
        <taxon>Rhipicephalus</taxon>
    </lineage>
</organism>
<keyword evidence="4" id="KW-0482">Metalloprotease</keyword>
<dbReference type="GO" id="GO:0004222">
    <property type="term" value="F:metalloendopeptidase activity"/>
    <property type="evidence" value="ECO:0007669"/>
    <property type="project" value="InterPro"/>
</dbReference>
<keyword evidence="6" id="KW-0732">Signal</keyword>
<evidence type="ECO:0000256" key="2">
    <source>
        <dbReference type="ARBA" id="ARBA00022801"/>
    </source>
</evidence>
<dbReference type="GO" id="GO:0046872">
    <property type="term" value="F:metal ion binding"/>
    <property type="evidence" value="ECO:0007669"/>
    <property type="project" value="UniProtKB-KW"/>
</dbReference>
<proteinExistence type="predicted"/>
<comment type="caution">
    <text evidence="5">Lacks conserved residue(s) required for the propagation of feature annotation.</text>
</comment>
<dbReference type="InterPro" id="IPR024079">
    <property type="entry name" value="MetalloPept_cat_dom_sf"/>
</dbReference>
<evidence type="ECO:0000256" key="5">
    <source>
        <dbReference type="PROSITE-ProRule" id="PRU00276"/>
    </source>
</evidence>
<keyword evidence="1" id="KW-0645">Protease</keyword>
<feature type="binding site" evidence="5">
    <location>
        <position position="349"/>
    </location>
    <ligand>
        <name>Zn(2+)</name>
        <dbReference type="ChEBI" id="CHEBI:29105"/>
        <note>catalytic</note>
    </ligand>
</feature>
<dbReference type="InterPro" id="IPR001590">
    <property type="entry name" value="Peptidase_M12B"/>
</dbReference>
<evidence type="ECO:0000256" key="4">
    <source>
        <dbReference type="ARBA" id="ARBA00023049"/>
    </source>
</evidence>
<feature type="active site" evidence="5">
    <location>
        <position position="340"/>
    </location>
</feature>
<evidence type="ECO:0000259" key="7">
    <source>
        <dbReference type="PROSITE" id="PS50215"/>
    </source>
</evidence>
<keyword evidence="3 5" id="KW-0862">Zinc</keyword>
<dbReference type="PROSITE" id="PS50215">
    <property type="entry name" value="ADAM_MEPRO"/>
    <property type="match status" value="1"/>
</dbReference>
<evidence type="ECO:0000256" key="3">
    <source>
        <dbReference type="ARBA" id="ARBA00022833"/>
    </source>
</evidence>
<protein>
    <submittedName>
        <fullName evidence="8">Reprolysin</fullName>
    </submittedName>
</protein>
<feature type="chain" id="PRO_5007286360" evidence="6">
    <location>
        <begin position="39"/>
        <end position="529"/>
    </location>
</feature>
<dbReference type="CDD" id="cd04272">
    <property type="entry name" value="ZnMc_salivary_gland_MPs"/>
    <property type="match status" value="1"/>
</dbReference>
<feature type="binding site" evidence="5">
    <location>
        <position position="343"/>
    </location>
    <ligand>
        <name>Zn(2+)</name>
        <dbReference type="ChEBI" id="CHEBI:29105"/>
        <note>catalytic</note>
    </ligand>
</feature>
<dbReference type="PANTHER" id="PTHR11905">
    <property type="entry name" value="ADAM A DISINTEGRIN AND METALLOPROTEASE DOMAIN"/>
    <property type="match status" value="1"/>
</dbReference>
<feature type="signal peptide" evidence="6">
    <location>
        <begin position="1"/>
        <end position="38"/>
    </location>
</feature>
<evidence type="ECO:0000256" key="1">
    <source>
        <dbReference type="ARBA" id="ARBA00022670"/>
    </source>
</evidence>
<keyword evidence="2" id="KW-0378">Hydrolase</keyword>
<feature type="domain" description="Peptidase M12B" evidence="7">
    <location>
        <begin position="191"/>
        <end position="406"/>
    </location>
</feature>
<name>A0A131YYW8_RHIAP</name>
<dbReference type="SUPFAM" id="SSF55486">
    <property type="entry name" value="Metalloproteases ('zincins'), catalytic domain"/>
    <property type="match status" value="1"/>
</dbReference>
<dbReference type="AlphaFoldDB" id="A0A131YYW8"/>
<dbReference type="EMBL" id="GEDV01004168">
    <property type="protein sequence ID" value="JAP84389.1"/>
    <property type="molecule type" value="Transcribed_RNA"/>
</dbReference>
<evidence type="ECO:0000313" key="8">
    <source>
        <dbReference type="EMBL" id="JAP84389.1"/>
    </source>
</evidence>